<evidence type="ECO:0000256" key="1">
    <source>
        <dbReference type="SAM" id="MobiDB-lite"/>
    </source>
</evidence>
<sequence>MNKDTASHPVHHCQYLLHKANLLISLTSQVVFAQGTLSGRTSHLKDMKRFSPPTSSDFTNKNLTTKQNEAVTEKNND</sequence>
<name>T1HGN4_RHOPR</name>
<feature type="compositionally biased region" description="Polar residues" evidence="1">
    <location>
        <begin position="52"/>
        <end position="70"/>
    </location>
</feature>
<feature type="region of interest" description="Disordered" evidence="1">
    <location>
        <begin position="41"/>
        <end position="77"/>
    </location>
</feature>
<reference evidence="2" key="1">
    <citation type="submission" date="2015-05" db="UniProtKB">
        <authorList>
            <consortium name="EnsemblMetazoa"/>
        </authorList>
    </citation>
    <scope>IDENTIFICATION</scope>
</reference>
<evidence type="ECO:0000313" key="3">
    <source>
        <dbReference type="Proteomes" id="UP000015103"/>
    </source>
</evidence>
<dbReference type="Proteomes" id="UP000015103">
    <property type="component" value="Unassembled WGS sequence"/>
</dbReference>
<dbReference type="EnsemblMetazoa" id="RPRC003207-RA">
    <property type="protein sequence ID" value="RPRC003207-PA"/>
    <property type="gene ID" value="RPRC003207"/>
</dbReference>
<keyword evidence="3" id="KW-1185">Reference proteome</keyword>
<proteinExistence type="predicted"/>
<dbReference type="InParanoid" id="T1HGN4"/>
<dbReference type="AlphaFoldDB" id="T1HGN4"/>
<protein>
    <submittedName>
        <fullName evidence="2">Uncharacterized protein</fullName>
    </submittedName>
</protein>
<dbReference type="VEuPathDB" id="VectorBase:RPRC003207"/>
<dbReference type="EMBL" id="ACPB03004891">
    <property type="status" value="NOT_ANNOTATED_CDS"/>
    <property type="molecule type" value="Genomic_DNA"/>
</dbReference>
<accession>T1HGN4</accession>
<evidence type="ECO:0000313" key="2">
    <source>
        <dbReference type="EnsemblMetazoa" id="RPRC003207-PA"/>
    </source>
</evidence>
<organism evidence="2 3">
    <name type="scientific">Rhodnius prolixus</name>
    <name type="common">Triatomid bug</name>
    <dbReference type="NCBI Taxonomy" id="13249"/>
    <lineage>
        <taxon>Eukaryota</taxon>
        <taxon>Metazoa</taxon>
        <taxon>Ecdysozoa</taxon>
        <taxon>Arthropoda</taxon>
        <taxon>Hexapoda</taxon>
        <taxon>Insecta</taxon>
        <taxon>Pterygota</taxon>
        <taxon>Neoptera</taxon>
        <taxon>Paraneoptera</taxon>
        <taxon>Hemiptera</taxon>
        <taxon>Heteroptera</taxon>
        <taxon>Panheteroptera</taxon>
        <taxon>Cimicomorpha</taxon>
        <taxon>Reduviidae</taxon>
        <taxon>Triatominae</taxon>
        <taxon>Rhodnius</taxon>
    </lineage>
</organism>
<dbReference type="HOGENOM" id="CLU_2641209_0_0_1"/>